<dbReference type="EMBL" id="KN839893">
    <property type="protein sequence ID" value="KIJ59242.1"/>
    <property type="molecule type" value="Genomic_DNA"/>
</dbReference>
<dbReference type="PANTHER" id="PTHR33096">
    <property type="entry name" value="CXC2 DOMAIN-CONTAINING PROTEIN"/>
    <property type="match status" value="1"/>
</dbReference>
<evidence type="ECO:0000313" key="2">
    <source>
        <dbReference type="Proteomes" id="UP000053820"/>
    </source>
</evidence>
<dbReference type="PANTHER" id="PTHR33096:SF1">
    <property type="entry name" value="CXC1-LIKE CYSTEINE CLUSTER ASSOCIATED WITH KDZ TRANSPOSASES DOMAIN-CONTAINING PROTEIN"/>
    <property type="match status" value="1"/>
</dbReference>
<organism evidence="1 2">
    <name type="scientific">Hydnomerulius pinastri MD-312</name>
    <dbReference type="NCBI Taxonomy" id="994086"/>
    <lineage>
        <taxon>Eukaryota</taxon>
        <taxon>Fungi</taxon>
        <taxon>Dikarya</taxon>
        <taxon>Basidiomycota</taxon>
        <taxon>Agaricomycotina</taxon>
        <taxon>Agaricomycetes</taxon>
        <taxon>Agaricomycetidae</taxon>
        <taxon>Boletales</taxon>
        <taxon>Boletales incertae sedis</taxon>
        <taxon>Leucogyrophana</taxon>
    </lineage>
</organism>
<keyword evidence="2" id="KW-1185">Reference proteome</keyword>
<dbReference type="Pfam" id="PF18758">
    <property type="entry name" value="KDZ"/>
    <property type="match status" value="1"/>
</dbReference>
<proteinExistence type="predicted"/>
<dbReference type="OrthoDB" id="3364670at2759"/>
<dbReference type="HOGENOM" id="CLU_091791_1_2_1"/>
<evidence type="ECO:0000313" key="1">
    <source>
        <dbReference type="EMBL" id="KIJ59242.1"/>
    </source>
</evidence>
<gene>
    <name evidence="1" type="ORF">HYDPIDRAFT_101063</name>
</gene>
<dbReference type="AlphaFoldDB" id="A0A0C9W8Z9"/>
<dbReference type="InterPro" id="IPR040521">
    <property type="entry name" value="KDZ"/>
</dbReference>
<dbReference type="Proteomes" id="UP000053820">
    <property type="component" value="Unassembled WGS sequence"/>
</dbReference>
<accession>A0A0C9W8Z9</accession>
<name>A0A0C9W8Z9_9AGAM</name>
<sequence length="94" mass="10665">MITAGEKQYYSLALIHKLLRHLPASMTTSVLYDIACQLHHSCIKWGFLNKDLPRITFSTAVFRAFAHNWACQLVYHPRKLEGFGLSDGEGCGRL</sequence>
<reference evidence="1 2" key="1">
    <citation type="submission" date="2014-04" db="EMBL/GenBank/DDBJ databases">
        <title>Evolutionary Origins and Diversification of the Mycorrhizal Mutualists.</title>
        <authorList>
            <consortium name="DOE Joint Genome Institute"/>
            <consortium name="Mycorrhizal Genomics Consortium"/>
            <person name="Kohler A."/>
            <person name="Kuo A."/>
            <person name="Nagy L.G."/>
            <person name="Floudas D."/>
            <person name="Copeland A."/>
            <person name="Barry K.W."/>
            <person name="Cichocki N."/>
            <person name="Veneault-Fourrey C."/>
            <person name="LaButti K."/>
            <person name="Lindquist E.A."/>
            <person name="Lipzen A."/>
            <person name="Lundell T."/>
            <person name="Morin E."/>
            <person name="Murat C."/>
            <person name="Riley R."/>
            <person name="Ohm R."/>
            <person name="Sun H."/>
            <person name="Tunlid A."/>
            <person name="Henrissat B."/>
            <person name="Grigoriev I.V."/>
            <person name="Hibbett D.S."/>
            <person name="Martin F."/>
        </authorList>
    </citation>
    <scope>NUCLEOTIDE SEQUENCE [LARGE SCALE GENOMIC DNA]</scope>
    <source>
        <strain evidence="1 2">MD-312</strain>
    </source>
</reference>
<protein>
    <submittedName>
        <fullName evidence="1">Uncharacterized protein</fullName>
    </submittedName>
</protein>